<dbReference type="Proteomes" id="UP000886743">
    <property type="component" value="Unassembled WGS sequence"/>
</dbReference>
<reference evidence="2" key="2">
    <citation type="journal article" date="2021" name="PeerJ">
        <title>Extensive microbial diversity within the chicken gut microbiome revealed by metagenomics and culture.</title>
        <authorList>
            <person name="Gilroy R."/>
            <person name="Ravi A."/>
            <person name="Getino M."/>
            <person name="Pursley I."/>
            <person name="Horton D.L."/>
            <person name="Alikhan N.F."/>
            <person name="Baker D."/>
            <person name="Gharbi K."/>
            <person name="Hall N."/>
            <person name="Watson M."/>
            <person name="Adriaenssens E.M."/>
            <person name="Foster-Nyarko E."/>
            <person name="Jarju S."/>
            <person name="Secka A."/>
            <person name="Antonio M."/>
            <person name="Oren A."/>
            <person name="Chaudhuri R.R."/>
            <person name="La Ragione R."/>
            <person name="Hildebrand F."/>
            <person name="Pallen M.J."/>
        </authorList>
    </citation>
    <scope>NUCLEOTIDE SEQUENCE</scope>
    <source>
        <strain evidence="2">4920</strain>
    </source>
</reference>
<dbReference type="Gene3D" id="3.40.50.11900">
    <property type="match status" value="1"/>
</dbReference>
<name>A0A9D1NGI9_9FIRM</name>
<dbReference type="PANTHER" id="PTHR32329:SF2">
    <property type="entry name" value="BIFUNCTIONAL PROTEIN [INCLUDES 2-HYDROXYACYL-COA DEHYDRATASE (N-TER) AND ITS ACTIVATOR DOMAIN (C_TERM)"/>
    <property type="match status" value="1"/>
</dbReference>
<dbReference type="InterPro" id="IPR018709">
    <property type="entry name" value="CoA_activase_DUF2229"/>
</dbReference>
<proteinExistence type="predicted"/>
<dbReference type="EMBL" id="DVOF01000024">
    <property type="protein sequence ID" value="HIV02088.1"/>
    <property type="molecule type" value="Genomic_DNA"/>
</dbReference>
<protein>
    <recommendedName>
        <fullName evidence="1">DUF2229 domain-containing protein</fullName>
    </recommendedName>
</protein>
<organism evidence="2 3">
    <name type="scientific">Candidatus Aphodoplasma excrementigallinarum</name>
    <dbReference type="NCBI Taxonomy" id="2840673"/>
    <lineage>
        <taxon>Bacteria</taxon>
        <taxon>Bacillati</taxon>
        <taxon>Bacillota</taxon>
        <taxon>Clostridia</taxon>
        <taxon>Eubacteriales</taxon>
        <taxon>Candidatus Aphodoplasma</taxon>
    </lineage>
</organism>
<evidence type="ECO:0000313" key="2">
    <source>
        <dbReference type="EMBL" id="HIV02088.1"/>
    </source>
</evidence>
<reference evidence="2" key="1">
    <citation type="submission" date="2020-10" db="EMBL/GenBank/DDBJ databases">
        <authorList>
            <person name="Gilroy R."/>
        </authorList>
    </citation>
    <scope>NUCLEOTIDE SEQUENCE</scope>
    <source>
        <strain evidence="2">4920</strain>
    </source>
</reference>
<gene>
    <name evidence="2" type="ORF">IAC74_00830</name>
</gene>
<feature type="domain" description="DUF2229" evidence="1">
    <location>
        <begin position="2"/>
        <end position="222"/>
    </location>
</feature>
<evidence type="ECO:0000259" key="1">
    <source>
        <dbReference type="Pfam" id="PF09989"/>
    </source>
</evidence>
<evidence type="ECO:0000313" key="3">
    <source>
        <dbReference type="Proteomes" id="UP000886743"/>
    </source>
</evidence>
<sequence length="334" mass="37776">MKIGIPRALLYYYYYPFWKTLFSELGCQLVISDETNAGIVSEGGSVTVSELCVPIKIFNGHVLNLLKKDVDYILLPQFVSMGKEWYCPKFLGLVEIADYSIPGLKEKALPIRITSKDDVIDRFSDWEKLCDVLGVSKSQLRHALKKAAKAFLAFREDCKKGYTILEAYDKFDGKQIPPPHREGEVTIGLLGYVNNVYDNFVSMNAIQKMRDMNVRVVTFDMLDENLLKNKRGSGKQPYWVFARKVYHAAGEMLAMPEMDGLIHLTAFCCGPDSVIGKLMELDCEAAGKPFMTLRVDEHTGESHVQTRLEAFIDMLKMSKERKGSLHGKGVEAYI</sequence>
<dbReference type="InterPro" id="IPR051805">
    <property type="entry name" value="Dehydratase_Activator_Redct"/>
</dbReference>
<dbReference type="AlphaFoldDB" id="A0A9D1NGI9"/>
<comment type="caution">
    <text evidence="2">The sequence shown here is derived from an EMBL/GenBank/DDBJ whole genome shotgun (WGS) entry which is preliminary data.</text>
</comment>
<accession>A0A9D1NGI9</accession>
<dbReference type="PANTHER" id="PTHR32329">
    <property type="entry name" value="BIFUNCTIONAL PROTEIN [INCLUDES 2-HYDROXYACYL-COA DEHYDRATASE (N-TER) AND ITS ACTIVATOR DOMAIN (C_TERM)-RELATED"/>
    <property type="match status" value="1"/>
</dbReference>
<dbReference type="Pfam" id="PF09989">
    <property type="entry name" value="DUF2229"/>
    <property type="match status" value="1"/>
</dbReference>